<reference evidence="2" key="1">
    <citation type="submission" date="2020-08" db="EMBL/GenBank/DDBJ databases">
        <title>Studying the diversity of plant-associated saprophytic bacteria and their role in host health and plant-pathogen interactions.</title>
        <authorList>
            <person name="Potnis N."/>
        </authorList>
    </citation>
    <scope>NUCLEOTIDE SEQUENCE</scope>
    <source>
        <strain evidence="2">F21</strain>
    </source>
</reference>
<evidence type="ECO:0000313" key="2">
    <source>
        <dbReference type="EMBL" id="MBB5672473.1"/>
    </source>
</evidence>
<proteinExistence type="predicted"/>
<evidence type="ECO:0008006" key="3">
    <source>
        <dbReference type="Google" id="ProtNLM"/>
    </source>
</evidence>
<dbReference type="RefSeq" id="WP_260294632.1">
    <property type="nucleotide sequence ID" value="NZ_JACIIQ010000025.1"/>
</dbReference>
<name>A0AB73H2Q6_9XANT</name>
<organism evidence="2">
    <name type="scientific">Xanthomonas arboricola</name>
    <dbReference type="NCBI Taxonomy" id="56448"/>
    <lineage>
        <taxon>Bacteria</taxon>
        <taxon>Pseudomonadati</taxon>
        <taxon>Pseudomonadota</taxon>
        <taxon>Gammaproteobacteria</taxon>
        <taxon>Lysobacterales</taxon>
        <taxon>Lysobacteraceae</taxon>
        <taxon>Xanthomonas</taxon>
    </lineage>
</organism>
<evidence type="ECO:0000256" key="1">
    <source>
        <dbReference type="SAM" id="SignalP"/>
    </source>
</evidence>
<feature type="signal peptide" evidence="1">
    <location>
        <begin position="1"/>
        <end position="27"/>
    </location>
</feature>
<sequence>MKRTYIALSLAISLVVGGYFASAPSTACCGDGIAAAAGAQAAGGAVSTAIGTATQTVVQMLNDMNNTIASGFSQVAQEVSKQTASQRTFEEGKIQADTQLYMEEKRADAQQDFVLSPRACYEAQAASAVGDSVEATNQTVKNLVKGVSDRTLYTSNTAGAVGNVFRTHAASFCSEQDAKLGRCSTPVAADLQNADVRADNLLGRDVLNDAQYAGAVAYLNNVINAIPTQQIPKGWEKTDQGKAFIAGQLMEQGKLSPAALSLSNMIAMRRKVAGLGTSANLNVTDVSPLQLMKSQTNGRFLDPNWYKMIVGPQFGTVNQLREANKMAAFSLYMQQMQYEQNERIEAMLAADIATSVKRDSEQRLAKAREVAAKAR</sequence>
<comment type="caution">
    <text evidence="2">The sequence shown here is derived from an EMBL/GenBank/DDBJ whole genome shotgun (WGS) entry which is preliminary data.</text>
</comment>
<keyword evidence="1" id="KW-0732">Signal</keyword>
<dbReference type="Proteomes" id="UP000528595">
    <property type="component" value="Unassembled WGS sequence"/>
</dbReference>
<protein>
    <recommendedName>
        <fullName evidence="3">Conjugal transfer protein</fullName>
    </recommendedName>
</protein>
<gene>
    <name evidence="2" type="ORF">FHR65_004074</name>
</gene>
<accession>A0AB73H2Q6</accession>
<dbReference type="EMBL" id="JACIIQ010000025">
    <property type="protein sequence ID" value="MBB5672473.1"/>
    <property type="molecule type" value="Genomic_DNA"/>
</dbReference>
<dbReference type="AlphaFoldDB" id="A0AB73H2Q6"/>
<feature type="chain" id="PRO_5044502588" description="Conjugal transfer protein" evidence="1">
    <location>
        <begin position="28"/>
        <end position="375"/>
    </location>
</feature>